<protein>
    <submittedName>
        <fullName evidence="3">Uncharacterized protein LOC118901983</fullName>
    </submittedName>
</protein>
<sequence>MQCLWCGPLRWTKKFTLDGAGNPAVTQENLARSPGATPGGVGAGAGGGRRARSCLGRWPFKAGVPGTKARPEHRPESLQFLRPRPPRPARPDPTPSHPGLPAAPRGPPLAPGGVRSARARWARASPGPCRRLAPPGASRGLAAGTPDSGPPTLGLSFHIHKPGRSLSGGRVSGLLPKAKRTPSLGLFPSEVRGNTSSNRSFCPFLETRFQGCSSKGNLRFCGGTCVQIGSLHTEQEDKSFQVIRTRQVPSIMNEEKPIPGHTTVKLENTGEQREESKNFQTRGSYWKICTTKSKSRSKKKTRNPQACGECCLALTRTEWTEGRHRGRTKP</sequence>
<dbReference type="OrthoDB" id="10643245at2759"/>
<dbReference type="GeneID" id="118901983"/>
<dbReference type="AlphaFoldDB" id="A0A8B8YIS0"/>
<organism evidence="2 3">
    <name type="scientific">Balaenoptera musculus</name>
    <name type="common">Blue whale</name>
    <dbReference type="NCBI Taxonomy" id="9771"/>
    <lineage>
        <taxon>Eukaryota</taxon>
        <taxon>Metazoa</taxon>
        <taxon>Chordata</taxon>
        <taxon>Craniata</taxon>
        <taxon>Vertebrata</taxon>
        <taxon>Euteleostomi</taxon>
        <taxon>Mammalia</taxon>
        <taxon>Eutheria</taxon>
        <taxon>Laurasiatheria</taxon>
        <taxon>Artiodactyla</taxon>
        <taxon>Whippomorpha</taxon>
        <taxon>Cetacea</taxon>
        <taxon>Mysticeti</taxon>
        <taxon>Balaenopteridae</taxon>
        <taxon>Balaenoptera</taxon>
    </lineage>
</organism>
<dbReference type="RefSeq" id="XP_036721719.1">
    <property type="nucleotide sequence ID" value="XM_036865824.1"/>
</dbReference>
<dbReference type="KEGG" id="bmus:118901983"/>
<feature type="compositionally biased region" description="Pro residues" evidence="1">
    <location>
        <begin position="86"/>
        <end position="98"/>
    </location>
</feature>
<dbReference type="Proteomes" id="UP000694857">
    <property type="component" value="Chromosome 10"/>
</dbReference>
<feature type="region of interest" description="Disordered" evidence="1">
    <location>
        <begin position="254"/>
        <end position="279"/>
    </location>
</feature>
<evidence type="ECO:0000256" key="1">
    <source>
        <dbReference type="SAM" id="MobiDB-lite"/>
    </source>
</evidence>
<feature type="compositionally biased region" description="Gly residues" evidence="1">
    <location>
        <begin position="37"/>
        <end position="48"/>
    </location>
</feature>
<proteinExistence type="predicted"/>
<evidence type="ECO:0000313" key="3">
    <source>
        <dbReference type="RefSeq" id="XP_036721719.1"/>
    </source>
</evidence>
<accession>A0A8B8YIS0</accession>
<evidence type="ECO:0000313" key="2">
    <source>
        <dbReference type="Proteomes" id="UP000694857"/>
    </source>
</evidence>
<feature type="compositionally biased region" description="Basic and acidic residues" evidence="1">
    <location>
        <begin position="268"/>
        <end position="277"/>
    </location>
</feature>
<feature type="region of interest" description="Disordered" evidence="1">
    <location>
        <begin position="26"/>
        <end position="151"/>
    </location>
</feature>
<name>A0A8B8YIS0_BALMU</name>
<gene>
    <name evidence="3" type="primary">LOC118901983</name>
</gene>
<keyword evidence="2" id="KW-1185">Reference proteome</keyword>
<reference evidence="3" key="1">
    <citation type="submission" date="2025-08" db="UniProtKB">
        <authorList>
            <consortium name="RefSeq"/>
        </authorList>
    </citation>
    <scope>IDENTIFICATION</scope>
    <source>
        <tissue evidence="3">Epidermis and Blubber</tissue>
    </source>
</reference>